<gene>
    <name evidence="2" type="ORF">A8926_1909</name>
</gene>
<evidence type="ECO:0000313" key="2">
    <source>
        <dbReference type="EMBL" id="PKW14302.1"/>
    </source>
</evidence>
<feature type="region of interest" description="Disordered" evidence="1">
    <location>
        <begin position="1"/>
        <end position="24"/>
    </location>
</feature>
<reference evidence="2" key="1">
    <citation type="submission" date="2017-12" db="EMBL/GenBank/DDBJ databases">
        <title>Sequencing the genomes of 1000 Actinobacteria strains.</title>
        <authorList>
            <person name="Klenk H.-P."/>
        </authorList>
    </citation>
    <scope>NUCLEOTIDE SEQUENCE [LARGE SCALE GENOMIC DNA]</scope>
    <source>
        <strain evidence="2">DSM 44228</strain>
    </source>
</reference>
<feature type="compositionally biased region" description="Basic and acidic residues" evidence="1">
    <location>
        <begin position="1"/>
        <end position="10"/>
    </location>
</feature>
<accession>A0A2N3XUI0</accession>
<dbReference type="AlphaFoldDB" id="A0A2N3XUI0"/>
<sequence length="132" mass="14850">MANEESRDDLSLEQIEDDTWGEPPADATKLVKTVHQLRRKPIGALSDADLRVLLAQKVGIDVLVPRVLALLERDPLLEGDFYPGDVLVAVLKVPVDYWSANQEQRARVERVIASIDHPDSQLQADIDKFRNQ</sequence>
<dbReference type="Pfam" id="PF18616">
    <property type="entry name" value="CdiI_3"/>
    <property type="match status" value="1"/>
</dbReference>
<protein>
    <submittedName>
        <fullName evidence="2">Uncharacterized protein</fullName>
    </submittedName>
</protein>
<proteinExistence type="predicted"/>
<dbReference type="Proteomes" id="UP000233786">
    <property type="component" value="Unassembled WGS sequence"/>
</dbReference>
<dbReference type="InterPro" id="IPR040547">
    <property type="entry name" value="CdiI"/>
</dbReference>
<evidence type="ECO:0000313" key="3">
    <source>
        <dbReference type="Proteomes" id="UP000233786"/>
    </source>
</evidence>
<dbReference type="STRING" id="994479.GCA_000194155_02165"/>
<name>A0A2N3XUI0_SACSN</name>
<dbReference type="OrthoDB" id="4829274at2"/>
<evidence type="ECO:0000256" key="1">
    <source>
        <dbReference type="SAM" id="MobiDB-lite"/>
    </source>
</evidence>
<keyword evidence="3" id="KW-1185">Reference proteome</keyword>
<organism evidence="2 3">
    <name type="scientific">Saccharopolyspora spinosa</name>
    <dbReference type="NCBI Taxonomy" id="60894"/>
    <lineage>
        <taxon>Bacteria</taxon>
        <taxon>Bacillati</taxon>
        <taxon>Actinomycetota</taxon>
        <taxon>Actinomycetes</taxon>
        <taxon>Pseudonocardiales</taxon>
        <taxon>Pseudonocardiaceae</taxon>
        <taxon>Saccharopolyspora</taxon>
    </lineage>
</organism>
<dbReference type="RefSeq" id="WP_010694408.1">
    <property type="nucleotide sequence ID" value="NZ_CP061007.1"/>
</dbReference>
<comment type="caution">
    <text evidence="2">The sequence shown here is derived from an EMBL/GenBank/DDBJ whole genome shotgun (WGS) entry which is preliminary data.</text>
</comment>
<dbReference type="CDD" id="cd20691">
    <property type="entry name" value="CdiI_EC536-like"/>
    <property type="match status" value="1"/>
</dbReference>
<dbReference type="EMBL" id="PJNB01000001">
    <property type="protein sequence ID" value="PKW14302.1"/>
    <property type="molecule type" value="Genomic_DNA"/>
</dbReference>